<accession>A0AAD5EH74</accession>
<dbReference type="GeneID" id="75912167"/>
<dbReference type="PANTHER" id="PTHR21541">
    <property type="entry name" value="BTB POZ DOMAIN CONTAINING 12"/>
    <property type="match status" value="1"/>
</dbReference>
<feature type="region of interest" description="Disordered" evidence="1">
    <location>
        <begin position="257"/>
        <end position="282"/>
    </location>
</feature>
<protein>
    <submittedName>
        <fullName evidence="2">Uncharacterized protein</fullName>
    </submittedName>
</protein>
<evidence type="ECO:0000313" key="3">
    <source>
        <dbReference type="Proteomes" id="UP001206595"/>
    </source>
</evidence>
<dbReference type="GO" id="GO:0033557">
    <property type="term" value="C:Slx1-Slx4 complex"/>
    <property type="evidence" value="ECO:0007669"/>
    <property type="project" value="TreeGrafter"/>
</dbReference>
<reference evidence="2" key="1">
    <citation type="submission" date="2021-06" db="EMBL/GenBank/DDBJ databases">
        <authorList>
            <consortium name="DOE Joint Genome Institute"/>
            <person name="Mondo S.J."/>
            <person name="Amses K.R."/>
            <person name="Simmons D.R."/>
            <person name="Longcore J.E."/>
            <person name="Seto K."/>
            <person name="Alves G.H."/>
            <person name="Bonds A.E."/>
            <person name="Quandt C.A."/>
            <person name="Davis W.J."/>
            <person name="Chang Y."/>
            <person name="Letcher P.M."/>
            <person name="Powell M.J."/>
            <person name="Kuo A."/>
            <person name="Labutti K."/>
            <person name="Pangilinan J."/>
            <person name="Andreopoulos W."/>
            <person name="Tritt A."/>
            <person name="Riley R."/>
            <person name="Hundley H."/>
            <person name="Johnson J."/>
            <person name="Lipzen A."/>
            <person name="Barry K."/>
            <person name="Berbee M.L."/>
            <person name="Buchler N.E."/>
            <person name="Grigoriev I.V."/>
            <person name="Spatafora J.W."/>
            <person name="Stajich J.E."/>
            <person name="James T.Y."/>
        </authorList>
    </citation>
    <scope>NUCLEOTIDE SEQUENCE</scope>
    <source>
        <strain evidence="2">AG</strain>
    </source>
</reference>
<sequence>MSVELQIKRKKSLTLKKKNKVAKTVLFHTSYPHTTDIVDSNDQSLTLSGEATVGSPEEQSKFLMDHSNDIVSSSSVTNIQQESNPAFEESKCPMCDKSLAGTTRLQKLDHANKCLDVDATPIPDAEKLHLHTNTVADHLDFQACIFCGKDMLTYNFQRREQHANRCLDEIVAEQSVIELSKITAERYNIDNSYGNTAIPMKYNVDICPCCREDWTHRTLSLRSKMLHMKSCANGKGVSIQELGRRLQWTNWGLSSRQTRQNPLVEDKPAELPPPNSIKDASKTKEDPFVLCTSDDEDFQSLSVAPTKPISTTLKKNTKRKKTESMDEDLRIAIALSKSLMKAEKKLKSKKGRRITEEDRNSSSVLSIEESKSMVMKNLETLLCTPCIKKLKPSLSTPSLPASKLASLNNKVDEQELENGRLPLWILASSMEANHQKYITPLLANFLK</sequence>
<organism evidence="2 3">
    <name type="scientific">Umbelopsis ramanniana AG</name>
    <dbReference type="NCBI Taxonomy" id="1314678"/>
    <lineage>
        <taxon>Eukaryota</taxon>
        <taxon>Fungi</taxon>
        <taxon>Fungi incertae sedis</taxon>
        <taxon>Mucoromycota</taxon>
        <taxon>Mucoromycotina</taxon>
        <taxon>Umbelopsidomycetes</taxon>
        <taxon>Umbelopsidales</taxon>
        <taxon>Umbelopsidaceae</taxon>
        <taxon>Umbelopsis</taxon>
    </lineage>
</organism>
<reference evidence="2" key="2">
    <citation type="journal article" date="2022" name="Proc. Natl. Acad. Sci. U.S.A.">
        <title>Diploid-dominant life cycles characterize the early evolution of Fungi.</title>
        <authorList>
            <person name="Amses K.R."/>
            <person name="Simmons D.R."/>
            <person name="Longcore J.E."/>
            <person name="Mondo S.J."/>
            <person name="Seto K."/>
            <person name="Jeronimo G.H."/>
            <person name="Bonds A.E."/>
            <person name="Quandt C.A."/>
            <person name="Davis W.J."/>
            <person name="Chang Y."/>
            <person name="Federici B.A."/>
            <person name="Kuo A."/>
            <person name="LaButti K."/>
            <person name="Pangilinan J."/>
            <person name="Andreopoulos W."/>
            <person name="Tritt A."/>
            <person name="Riley R."/>
            <person name="Hundley H."/>
            <person name="Johnson J."/>
            <person name="Lipzen A."/>
            <person name="Barry K."/>
            <person name="Lang B.F."/>
            <person name="Cuomo C.A."/>
            <person name="Buchler N.E."/>
            <person name="Grigoriev I.V."/>
            <person name="Spatafora J.W."/>
            <person name="Stajich J.E."/>
            <person name="James T.Y."/>
        </authorList>
    </citation>
    <scope>NUCLEOTIDE SEQUENCE</scope>
    <source>
        <strain evidence="2">AG</strain>
    </source>
</reference>
<dbReference type="AlphaFoldDB" id="A0AAD5EH74"/>
<proteinExistence type="predicted"/>
<evidence type="ECO:0000313" key="2">
    <source>
        <dbReference type="EMBL" id="KAI8582205.1"/>
    </source>
</evidence>
<dbReference type="PANTHER" id="PTHR21541:SF3">
    <property type="entry name" value="STRUCTURE-SPECIFIC ENDONUCLEASE SUBUNIT SLX4"/>
    <property type="match status" value="1"/>
</dbReference>
<dbReference type="GO" id="GO:0000712">
    <property type="term" value="P:resolution of meiotic recombination intermediates"/>
    <property type="evidence" value="ECO:0007669"/>
    <property type="project" value="TreeGrafter"/>
</dbReference>
<gene>
    <name evidence="2" type="ORF">K450DRAFT_227893</name>
</gene>
<comment type="caution">
    <text evidence="2">The sequence shown here is derived from an EMBL/GenBank/DDBJ whole genome shotgun (WGS) entry which is preliminary data.</text>
</comment>
<keyword evidence="3" id="KW-1185">Reference proteome</keyword>
<name>A0AAD5EH74_UMBRA</name>
<dbReference type="EMBL" id="MU620901">
    <property type="protein sequence ID" value="KAI8582205.1"/>
    <property type="molecule type" value="Genomic_DNA"/>
</dbReference>
<dbReference type="Proteomes" id="UP001206595">
    <property type="component" value="Unassembled WGS sequence"/>
</dbReference>
<dbReference type="RefSeq" id="XP_051447209.1">
    <property type="nucleotide sequence ID" value="XM_051586819.1"/>
</dbReference>
<evidence type="ECO:0000256" key="1">
    <source>
        <dbReference type="SAM" id="MobiDB-lite"/>
    </source>
</evidence>